<dbReference type="Gene3D" id="3.40.50.150">
    <property type="entry name" value="Vaccinia Virus protein VP39"/>
    <property type="match status" value="1"/>
</dbReference>
<dbReference type="EMBL" id="UGTJ01000001">
    <property type="protein sequence ID" value="SUB80319.1"/>
    <property type="molecule type" value="Genomic_DNA"/>
</dbReference>
<comment type="caution">
    <text evidence="3">The sequence shown here is derived from an EMBL/GenBank/DDBJ whole genome shotgun (WGS) entry which is preliminary data.</text>
</comment>
<reference evidence="3 4" key="1">
    <citation type="submission" date="2018-06" db="EMBL/GenBank/DDBJ databases">
        <authorList>
            <consortium name="Pathogen Informatics"/>
            <person name="Doyle S."/>
        </authorList>
    </citation>
    <scope>NUCLEOTIDE SEQUENCE [LARGE SCALE GENOMIC DNA]</scope>
    <source>
        <strain evidence="3 4">NCTC13063</strain>
    </source>
</reference>
<dbReference type="InterPro" id="IPR029063">
    <property type="entry name" value="SAM-dependent_MTases_sf"/>
</dbReference>
<name>A0AAQ1UJG9_9BACT</name>
<dbReference type="Pfam" id="PF18096">
    <property type="entry name" value="Thump_like"/>
    <property type="match status" value="1"/>
</dbReference>
<dbReference type="Gene3D" id="1.10.10.1110">
    <property type="entry name" value="Methyltransferase PG1098, N-terminal domain"/>
    <property type="match status" value="1"/>
</dbReference>
<organism evidence="3 4">
    <name type="scientific">Segatella buccae</name>
    <dbReference type="NCBI Taxonomy" id="28126"/>
    <lineage>
        <taxon>Bacteria</taxon>
        <taxon>Pseudomonadati</taxon>
        <taxon>Bacteroidota</taxon>
        <taxon>Bacteroidia</taxon>
        <taxon>Bacteroidales</taxon>
        <taxon>Prevotellaceae</taxon>
        <taxon>Segatella</taxon>
    </lineage>
</organism>
<dbReference type="AlphaFoldDB" id="A0AAQ1UJG9"/>
<gene>
    <name evidence="3" type="ORF">NCTC13063_01602</name>
</gene>
<evidence type="ECO:0000259" key="1">
    <source>
        <dbReference type="Pfam" id="PF18096"/>
    </source>
</evidence>
<evidence type="ECO:0000259" key="2">
    <source>
        <dbReference type="Pfam" id="PF22013"/>
    </source>
</evidence>
<proteinExistence type="predicted"/>
<dbReference type="Proteomes" id="UP000255283">
    <property type="component" value="Unassembled WGS sequence"/>
</dbReference>
<evidence type="ECO:0008006" key="5">
    <source>
        <dbReference type="Google" id="ProtNLM"/>
    </source>
</evidence>
<sequence length="444" mass="48777">MEVTLPFYNNEPGMVPGLLFFSPLSLLHFPFSLTFASMQRNQATLDFVSSHRTEDVRQLAFLGNRFPEVDMPWSLDQIGGWQRARRKLPSWAAREGIVYPPHLAMEQCSSEATARYKQQLAARLMGDEGNGTLVDITGGFGVDFSFMARAFAKAVYVERQAHLCDIAESNFRLLGVGQAEVVNADGADYLDGTGRVNVIFADPARRDRQGCRTFAIADCTPDVAALRPRLLEKADFVVVKLSPMLDWHKAVDDMGGWTTGGGSVAEVHIVSVANECKELLLVLCRDAEGRRPVVCCVNDGEAFAYEPGDERGPVLPVGAGDVMPGNFLYEPNASLMKAGCFDEVAVRHGVRPVGRDAHLFVSPSLNERFPGRKFQIEALSSMNKTEVKRALSGIGQANVAVRHFPMTAEALRKRLKLKDGGDIYLFATTLGARDHTLIICKKVP</sequence>
<evidence type="ECO:0000313" key="3">
    <source>
        <dbReference type="EMBL" id="SUB80319.1"/>
    </source>
</evidence>
<dbReference type="Pfam" id="PF22013">
    <property type="entry name" value="PG_1098_Fer"/>
    <property type="match status" value="1"/>
</dbReference>
<accession>A0AAQ1UJG9</accession>
<feature type="domain" description="PG-1098 ferredoxin-like" evidence="2">
    <location>
        <begin position="327"/>
        <end position="370"/>
    </location>
</feature>
<dbReference type="InterPro" id="IPR054168">
    <property type="entry name" value="PG_1098_Fer"/>
</dbReference>
<feature type="domain" description="THUMP-like" evidence="1">
    <location>
        <begin position="371"/>
        <end position="442"/>
    </location>
</feature>
<dbReference type="InterPro" id="IPR041497">
    <property type="entry name" value="Thump-like"/>
</dbReference>
<protein>
    <recommendedName>
        <fullName evidence="5">THUMP-like domain-containing protein</fullName>
    </recommendedName>
</protein>
<evidence type="ECO:0000313" key="4">
    <source>
        <dbReference type="Proteomes" id="UP000255283"/>
    </source>
</evidence>
<dbReference type="SUPFAM" id="SSF53335">
    <property type="entry name" value="S-adenosyl-L-methionine-dependent methyltransferases"/>
    <property type="match status" value="1"/>
</dbReference>